<reference evidence="3" key="1">
    <citation type="submission" date="2017-01" db="EMBL/GenBank/DDBJ databases">
        <authorList>
            <person name="Varghese N."/>
            <person name="Submissions S."/>
        </authorList>
    </citation>
    <scope>NUCLEOTIDE SEQUENCE [LARGE SCALE GENOMIC DNA]</scope>
    <source>
        <strain evidence="3">DSM 21054</strain>
    </source>
</reference>
<dbReference type="STRING" id="477680.SAMN05421788_101719"/>
<name>A0A173MPI8_9BACT</name>
<organism evidence="2 3">
    <name type="scientific">Filimonas lacunae</name>
    <dbReference type="NCBI Taxonomy" id="477680"/>
    <lineage>
        <taxon>Bacteria</taxon>
        <taxon>Pseudomonadati</taxon>
        <taxon>Bacteroidota</taxon>
        <taxon>Chitinophagia</taxon>
        <taxon>Chitinophagales</taxon>
        <taxon>Chitinophagaceae</taxon>
        <taxon>Filimonas</taxon>
    </lineage>
</organism>
<sequence>MRGSALYTVIIILFTVASPGNEILPSVGGLSIVWMICLAAGCVSFVVRIAAGHD</sequence>
<dbReference type="Proteomes" id="UP000186917">
    <property type="component" value="Unassembled WGS sequence"/>
</dbReference>
<keyword evidence="3" id="KW-1185">Reference proteome</keyword>
<accession>A0A173MPI8</accession>
<dbReference type="AlphaFoldDB" id="A0A173MPI8"/>
<dbReference type="EMBL" id="FTOR01000001">
    <property type="protein sequence ID" value="SIS70341.1"/>
    <property type="molecule type" value="Genomic_DNA"/>
</dbReference>
<keyword evidence="1" id="KW-0472">Membrane</keyword>
<proteinExistence type="predicted"/>
<dbReference type="KEGG" id="fln:FLA_5326"/>
<protein>
    <submittedName>
        <fullName evidence="2">Uncharacterized protein</fullName>
    </submittedName>
</protein>
<evidence type="ECO:0000313" key="2">
    <source>
        <dbReference type="EMBL" id="SIS70341.1"/>
    </source>
</evidence>
<evidence type="ECO:0000256" key="1">
    <source>
        <dbReference type="SAM" id="Phobius"/>
    </source>
</evidence>
<evidence type="ECO:0000313" key="3">
    <source>
        <dbReference type="Proteomes" id="UP000186917"/>
    </source>
</evidence>
<keyword evidence="1" id="KW-0812">Transmembrane</keyword>
<feature type="transmembrane region" description="Helical" evidence="1">
    <location>
        <begin position="29"/>
        <end position="51"/>
    </location>
</feature>
<gene>
    <name evidence="2" type="ORF">SAMN05421788_101719</name>
</gene>
<keyword evidence="1" id="KW-1133">Transmembrane helix</keyword>